<protein>
    <submittedName>
        <fullName evidence="2">Uncharacterized protein</fullName>
    </submittedName>
</protein>
<keyword evidence="3" id="KW-1185">Reference proteome</keyword>
<name>A0A0A8WZ87_MESS1</name>
<accession>A0A0A8WZ87</accession>
<comment type="caution">
    <text evidence="2">The sequence shown here is derived from an EMBL/GenBank/DDBJ whole genome shotgun (WGS) entry which is preliminary data.</text>
</comment>
<dbReference type="EMBL" id="BASE01000024">
    <property type="protein sequence ID" value="GAM13035.1"/>
    <property type="molecule type" value="Genomic_DNA"/>
</dbReference>
<keyword evidence="1" id="KW-0812">Transmembrane</keyword>
<organism evidence="2 3">
    <name type="scientific">Mesobacillus selenatarsenatis (strain DSM 18680 / JCM 14380 / FERM P-15431 / SF-1)</name>
    <dbReference type="NCBI Taxonomy" id="1321606"/>
    <lineage>
        <taxon>Bacteria</taxon>
        <taxon>Bacillati</taxon>
        <taxon>Bacillota</taxon>
        <taxon>Bacilli</taxon>
        <taxon>Bacillales</taxon>
        <taxon>Bacillaceae</taxon>
        <taxon>Mesobacillus</taxon>
    </lineage>
</organism>
<dbReference type="Proteomes" id="UP000031014">
    <property type="component" value="Unassembled WGS sequence"/>
</dbReference>
<feature type="transmembrane region" description="Helical" evidence="1">
    <location>
        <begin position="12"/>
        <end position="30"/>
    </location>
</feature>
<proteinExistence type="predicted"/>
<evidence type="ECO:0000313" key="3">
    <source>
        <dbReference type="Proteomes" id="UP000031014"/>
    </source>
</evidence>
<sequence>MSYGSDSETLKNVVKELFTVLVAIMVWDAFRKTHNDK</sequence>
<keyword evidence="1" id="KW-1133">Transmembrane helix</keyword>
<evidence type="ECO:0000313" key="2">
    <source>
        <dbReference type="EMBL" id="GAM13035.1"/>
    </source>
</evidence>
<keyword evidence="1" id="KW-0472">Membrane</keyword>
<dbReference type="AlphaFoldDB" id="A0A0A8WZ87"/>
<evidence type="ECO:0000256" key="1">
    <source>
        <dbReference type="SAM" id="Phobius"/>
    </source>
</evidence>
<gene>
    <name evidence="2" type="ORF">SAMD00020551_1171</name>
</gene>
<reference evidence="2 3" key="1">
    <citation type="submission" date="2013-06" db="EMBL/GenBank/DDBJ databases">
        <title>Whole genome shotgun sequence of Bacillus selenatarsenatis SF-1.</title>
        <authorList>
            <person name="Kuroda M."/>
            <person name="Sei K."/>
            <person name="Yamashita M."/>
            <person name="Ike M."/>
        </authorList>
    </citation>
    <scope>NUCLEOTIDE SEQUENCE [LARGE SCALE GENOMIC DNA]</scope>
    <source>
        <strain evidence="2 3">SF-1</strain>
    </source>
</reference>
<dbReference type="STRING" id="1321606.SAMD00020551_1171"/>